<dbReference type="EMBL" id="CP002345">
    <property type="protein sequence ID" value="ADQ80848.1"/>
    <property type="molecule type" value="Genomic_DNA"/>
</dbReference>
<evidence type="ECO:0000313" key="10">
    <source>
        <dbReference type="Proteomes" id="UP000008718"/>
    </source>
</evidence>
<dbReference type="KEGG" id="ppn:Palpr_2718"/>
<comment type="similarity">
    <text evidence="2">Belongs to the outer membrane factor (OMF) (TC 1.B.17) family.</text>
</comment>
<keyword evidence="6" id="KW-0472">Membrane</keyword>
<accession>E4T804</accession>
<dbReference type="GO" id="GO:0009279">
    <property type="term" value="C:cell outer membrane"/>
    <property type="evidence" value="ECO:0007669"/>
    <property type="project" value="UniProtKB-SubCell"/>
</dbReference>
<dbReference type="InterPro" id="IPR051906">
    <property type="entry name" value="TolC-like"/>
</dbReference>
<keyword evidence="10" id="KW-1185">Reference proteome</keyword>
<dbReference type="SUPFAM" id="SSF56954">
    <property type="entry name" value="Outer membrane efflux proteins (OEP)"/>
    <property type="match status" value="1"/>
</dbReference>
<evidence type="ECO:0000256" key="4">
    <source>
        <dbReference type="ARBA" id="ARBA00022452"/>
    </source>
</evidence>
<evidence type="ECO:0000256" key="8">
    <source>
        <dbReference type="SAM" id="Coils"/>
    </source>
</evidence>
<dbReference type="eggNOG" id="COG1538">
    <property type="taxonomic scope" value="Bacteria"/>
</dbReference>
<dbReference type="Gene3D" id="1.20.1600.10">
    <property type="entry name" value="Outer membrane efflux proteins (OEP)"/>
    <property type="match status" value="1"/>
</dbReference>
<reference key="1">
    <citation type="submission" date="2010-11" db="EMBL/GenBank/DDBJ databases">
        <title>The complete genome of Paludibacter propionicigenes DSM 17365.</title>
        <authorList>
            <consortium name="US DOE Joint Genome Institute (JGI-PGF)"/>
            <person name="Lucas S."/>
            <person name="Copeland A."/>
            <person name="Lapidus A."/>
            <person name="Bruce D."/>
            <person name="Goodwin L."/>
            <person name="Pitluck S."/>
            <person name="Kyrpides N."/>
            <person name="Mavromatis K."/>
            <person name="Ivanova N."/>
            <person name="Munk A.C."/>
            <person name="Brettin T."/>
            <person name="Detter J.C."/>
            <person name="Han C."/>
            <person name="Tapia R."/>
            <person name="Land M."/>
            <person name="Hauser L."/>
            <person name="Markowitz V."/>
            <person name="Cheng J.-F."/>
            <person name="Hugenholtz P."/>
            <person name="Woyke T."/>
            <person name="Wu D."/>
            <person name="Gronow S."/>
            <person name="Wellnitz S."/>
            <person name="Brambilla E."/>
            <person name="Klenk H.-P."/>
            <person name="Eisen J.A."/>
        </authorList>
    </citation>
    <scope>NUCLEOTIDE SEQUENCE</scope>
    <source>
        <strain>WB4</strain>
    </source>
</reference>
<dbReference type="AlphaFoldDB" id="E4T804"/>
<evidence type="ECO:0000256" key="2">
    <source>
        <dbReference type="ARBA" id="ARBA00007613"/>
    </source>
</evidence>
<keyword evidence="7" id="KW-0998">Cell outer membrane</keyword>
<protein>
    <submittedName>
        <fullName evidence="9">Outer membrane efflux protein</fullName>
    </submittedName>
</protein>
<organism evidence="9 10">
    <name type="scientific">Paludibacter propionicigenes (strain DSM 17365 / JCM 13257 / WB4)</name>
    <dbReference type="NCBI Taxonomy" id="694427"/>
    <lineage>
        <taxon>Bacteria</taxon>
        <taxon>Pseudomonadati</taxon>
        <taxon>Bacteroidota</taxon>
        <taxon>Bacteroidia</taxon>
        <taxon>Bacteroidales</taxon>
        <taxon>Paludibacteraceae</taxon>
        <taxon>Paludibacter</taxon>
    </lineage>
</organism>
<sequence length="421" mass="47800">MKQLILYSMVLICLPLSVFGQRINLDDCQTKARANYPLVKQYSLIEQTAQYNISNANKGYLPQLTLSAKGTYQSQVTKLPITIPNMTIPELSKDQYQAVVEANQVIWDGGNISAQKKITNANTEVEKKKLEVDLYTLNDRVNQLYFGILLLNEQLRQNDILQNELQTNYNRIASYKQNGIANQSDLDALKVEQINAQQRKTELESTRKSYFIMLSALTGTSIDEKSELSKPEMNLTSLTETTNHRPELGLFAAQNKLFESQKELLNAGNRPKVSAFIQGGYGRPGMNMLTNAFSEFYIGGIRLSWNLSGFYTQKNNVNKLETSKKSNDIQKETFLFNADLKTKQQQTEIEKLQSTLSSDDEIIRLRENIKKSASVKVDNGTLTVTDLIREINAEDQAKQLKSLHEIQLIMSVYQLKNNINN</sequence>
<dbReference type="PANTHER" id="PTHR30026:SF20">
    <property type="entry name" value="OUTER MEMBRANE PROTEIN TOLC"/>
    <property type="match status" value="1"/>
</dbReference>
<evidence type="ECO:0000256" key="5">
    <source>
        <dbReference type="ARBA" id="ARBA00022692"/>
    </source>
</evidence>
<dbReference type="PANTHER" id="PTHR30026">
    <property type="entry name" value="OUTER MEMBRANE PROTEIN TOLC"/>
    <property type="match status" value="1"/>
</dbReference>
<evidence type="ECO:0000313" key="9">
    <source>
        <dbReference type="EMBL" id="ADQ80848.1"/>
    </source>
</evidence>
<keyword evidence="8" id="KW-0175">Coiled coil</keyword>
<dbReference type="STRING" id="694427.Palpr_2718"/>
<dbReference type="GO" id="GO:1990281">
    <property type="term" value="C:efflux pump complex"/>
    <property type="evidence" value="ECO:0007669"/>
    <property type="project" value="TreeGrafter"/>
</dbReference>
<evidence type="ECO:0000256" key="3">
    <source>
        <dbReference type="ARBA" id="ARBA00022448"/>
    </source>
</evidence>
<evidence type="ECO:0000256" key="1">
    <source>
        <dbReference type="ARBA" id="ARBA00004442"/>
    </source>
</evidence>
<feature type="coiled-coil region" evidence="8">
    <location>
        <begin position="158"/>
        <end position="206"/>
    </location>
</feature>
<comment type="subcellular location">
    <subcellularLocation>
        <location evidence="1">Cell outer membrane</location>
    </subcellularLocation>
</comment>
<keyword evidence="4" id="KW-1134">Transmembrane beta strand</keyword>
<dbReference type="Proteomes" id="UP000008718">
    <property type="component" value="Chromosome"/>
</dbReference>
<dbReference type="InterPro" id="IPR003423">
    <property type="entry name" value="OMP_efflux"/>
</dbReference>
<reference evidence="9 10" key="2">
    <citation type="journal article" date="2011" name="Stand. Genomic Sci.">
        <title>Complete genome sequence of Paludibacter propionicigenes type strain (WB4).</title>
        <authorList>
            <person name="Gronow S."/>
            <person name="Munk C."/>
            <person name="Lapidus A."/>
            <person name="Nolan M."/>
            <person name="Lucas S."/>
            <person name="Hammon N."/>
            <person name="Deshpande S."/>
            <person name="Cheng J.F."/>
            <person name="Tapia R."/>
            <person name="Han C."/>
            <person name="Goodwin L."/>
            <person name="Pitluck S."/>
            <person name="Liolios K."/>
            <person name="Ivanova N."/>
            <person name="Mavromatis K."/>
            <person name="Mikhailova N."/>
            <person name="Pati A."/>
            <person name="Chen A."/>
            <person name="Palaniappan K."/>
            <person name="Land M."/>
            <person name="Hauser L."/>
            <person name="Chang Y.J."/>
            <person name="Jeffries C.D."/>
            <person name="Brambilla E."/>
            <person name="Rohde M."/>
            <person name="Goker M."/>
            <person name="Detter J.C."/>
            <person name="Woyke T."/>
            <person name="Bristow J."/>
            <person name="Eisen J.A."/>
            <person name="Markowitz V."/>
            <person name="Hugenholtz P."/>
            <person name="Kyrpides N.C."/>
            <person name="Klenk H.P."/>
        </authorList>
    </citation>
    <scope>NUCLEOTIDE SEQUENCE [LARGE SCALE GENOMIC DNA]</scope>
    <source>
        <strain evidence="10">DSM 17365 / JCM 13257 / WB4</strain>
    </source>
</reference>
<evidence type="ECO:0000256" key="7">
    <source>
        <dbReference type="ARBA" id="ARBA00023237"/>
    </source>
</evidence>
<proteinExistence type="inferred from homology"/>
<name>E4T804_PALPW</name>
<dbReference type="RefSeq" id="WP_013446217.1">
    <property type="nucleotide sequence ID" value="NC_014734.1"/>
</dbReference>
<dbReference type="HOGENOM" id="CLU_637521_0_0_10"/>
<dbReference type="GO" id="GO:0015288">
    <property type="term" value="F:porin activity"/>
    <property type="evidence" value="ECO:0007669"/>
    <property type="project" value="TreeGrafter"/>
</dbReference>
<dbReference type="GO" id="GO:0015562">
    <property type="term" value="F:efflux transmembrane transporter activity"/>
    <property type="evidence" value="ECO:0007669"/>
    <property type="project" value="InterPro"/>
</dbReference>
<dbReference type="OrthoDB" id="976750at2"/>
<keyword evidence="5" id="KW-0812">Transmembrane</keyword>
<evidence type="ECO:0000256" key="6">
    <source>
        <dbReference type="ARBA" id="ARBA00023136"/>
    </source>
</evidence>
<dbReference type="Pfam" id="PF02321">
    <property type="entry name" value="OEP"/>
    <property type="match status" value="1"/>
</dbReference>
<keyword evidence="3" id="KW-0813">Transport</keyword>
<gene>
    <name evidence="9" type="ordered locus">Palpr_2718</name>
</gene>